<feature type="transmembrane region" description="Helical" evidence="1">
    <location>
        <begin position="20"/>
        <end position="42"/>
    </location>
</feature>
<dbReference type="PROSITE" id="PS51352">
    <property type="entry name" value="THIOREDOXIN_2"/>
    <property type="match status" value="1"/>
</dbReference>
<evidence type="ECO:0000313" key="3">
    <source>
        <dbReference type="EMBL" id="AIC10467.1"/>
    </source>
</evidence>
<dbReference type="EMBL" id="CP006696">
    <property type="protein sequence ID" value="AIC10467.1"/>
    <property type="molecule type" value="Genomic_DNA"/>
</dbReference>
<dbReference type="Pfam" id="PF03190">
    <property type="entry name" value="Thioredox_DsbH"/>
    <property type="match status" value="1"/>
</dbReference>
<organism evidence="3 4">
    <name type="scientific">Xylella fastidiosa subsp. sandyi Ann-1</name>
    <dbReference type="NCBI Taxonomy" id="155920"/>
    <lineage>
        <taxon>Bacteria</taxon>
        <taxon>Pseudomonadati</taxon>
        <taxon>Pseudomonadota</taxon>
        <taxon>Gammaproteobacteria</taxon>
        <taxon>Lysobacterales</taxon>
        <taxon>Lysobacteraceae</taxon>
        <taxon>Xylella</taxon>
    </lineage>
</organism>
<gene>
    <name evidence="3" type="ORF">D934_10625</name>
</gene>
<name>A0A060HC25_XYLFS</name>
<proteinExistence type="predicted"/>
<accession>A0A060HC25</accession>
<dbReference type="SUPFAM" id="SSF52833">
    <property type="entry name" value="Thioredoxin-like"/>
    <property type="match status" value="1"/>
</dbReference>
<dbReference type="InterPro" id="IPR013766">
    <property type="entry name" value="Thioredoxin_domain"/>
</dbReference>
<evidence type="ECO:0000256" key="1">
    <source>
        <dbReference type="SAM" id="Phobius"/>
    </source>
</evidence>
<sequence length="217" mass="24496">MYWIMNDETDVMWMTRMNTVLLGSVLRIFLITFMILIAACQVSLPDSVMPRPVDTTMHKLSVADPTQPVTSGNTPTAADIAAVAALNAEFDPGRDPVADLATAKVEAKRGGKQIILSIGSKRCSWCRVMDEFINGDAEIRSFRDAHFIWMKVNVSDENKNEVFLARFPKVKNYPHLFVLDADAKLLSSRFTADFEKGHSYDRRRFFAFLRQSVPSKN</sequence>
<dbReference type="InterPro" id="IPR036249">
    <property type="entry name" value="Thioredoxin-like_sf"/>
</dbReference>
<protein>
    <recommendedName>
        <fullName evidence="2">Thioredoxin domain-containing protein</fullName>
    </recommendedName>
</protein>
<keyword evidence="1" id="KW-0472">Membrane</keyword>
<feature type="domain" description="Thioredoxin" evidence="2">
    <location>
        <begin position="75"/>
        <end position="214"/>
    </location>
</feature>
<evidence type="ECO:0000259" key="2">
    <source>
        <dbReference type="PROSITE" id="PS51352"/>
    </source>
</evidence>
<evidence type="ECO:0000313" key="4">
    <source>
        <dbReference type="Proteomes" id="UP000027215"/>
    </source>
</evidence>
<dbReference type="HOGENOM" id="CLU_1353944_0_0_6"/>
<reference evidence="3 4" key="1">
    <citation type="submission" date="2013-08" db="EMBL/GenBank/DDBJ databases">
        <authorList>
            <person name="Stouthamer R."/>
            <person name="Nunney L."/>
        </authorList>
    </citation>
    <scope>NUCLEOTIDE SEQUENCE [LARGE SCALE GENOMIC DNA]</scope>
    <source>
        <strain evidence="4">ann-1</strain>
    </source>
</reference>
<dbReference type="KEGG" id="xfs:D934_10625"/>
<dbReference type="PATRIC" id="fig|155920.8.peg.2490"/>
<dbReference type="Gene3D" id="3.40.30.10">
    <property type="entry name" value="Glutaredoxin"/>
    <property type="match status" value="1"/>
</dbReference>
<dbReference type="AlphaFoldDB" id="A0A060HC25"/>
<dbReference type="InterPro" id="IPR004879">
    <property type="entry name" value="Ssp411-like_TRX"/>
</dbReference>
<keyword evidence="1" id="KW-0812">Transmembrane</keyword>
<keyword evidence="1" id="KW-1133">Transmembrane helix</keyword>
<dbReference type="Proteomes" id="UP000027215">
    <property type="component" value="Chromosome"/>
</dbReference>